<name>A0A1I0CFA5_9ACTN</name>
<evidence type="ECO:0000259" key="6">
    <source>
        <dbReference type="PROSITE" id="PS50977"/>
    </source>
</evidence>
<dbReference type="InterPro" id="IPR050109">
    <property type="entry name" value="HTH-type_TetR-like_transc_reg"/>
</dbReference>
<dbReference type="Gene3D" id="1.10.357.10">
    <property type="entry name" value="Tetracycline Repressor, domain 2"/>
    <property type="match status" value="1"/>
</dbReference>
<dbReference type="GO" id="GO:0000976">
    <property type="term" value="F:transcription cis-regulatory region binding"/>
    <property type="evidence" value="ECO:0007669"/>
    <property type="project" value="TreeGrafter"/>
</dbReference>
<dbReference type="PRINTS" id="PR00455">
    <property type="entry name" value="HTHTETR"/>
</dbReference>
<dbReference type="Pfam" id="PF00440">
    <property type="entry name" value="TetR_N"/>
    <property type="match status" value="1"/>
</dbReference>
<dbReference type="SUPFAM" id="SSF46689">
    <property type="entry name" value="Homeodomain-like"/>
    <property type="match status" value="1"/>
</dbReference>
<keyword evidence="1" id="KW-0805">Transcription regulation</keyword>
<dbReference type="GO" id="GO:0003700">
    <property type="term" value="F:DNA-binding transcription factor activity"/>
    <property type="evidence" value="ECO:0007669"/>
    <property type="project" value="TreeGrafter"/>
</dbReference>
<evidence type="ECO:0000256" key="3">
    <source>
        <dbReference type="ARBA" id="ARBA00023163"/>
    </source>
</evidence>
<dbReference type="InterPro" id="IPR009057">
    <property type="entry name" value="Homeodomain-like_sf"/>
</dbReference>
<dbReference type="Proteomes" id="UP000198507">
    <property type="component" value="Unassembled WGS sequence"/>
</dbReference>
<dbReference type="AlphaFoldDB" id="A0A1I0CFA5"/>
<dbReference type="PANTHER" id="PTHR30055">
    <property type="entry name" value="HTH-TYPE TRANSCRIPTIONAL REGULATOR RUTR"/>
    <property type="match status" value="1"/>
</dbReference>
<reference evidence="8" key="1">
    <citation type="submission" date="2016-10" db="EMBL/GenBank/DDBJ databases">
        <authorList>
            <person name="Varghese N."/>
            <person name="Submissions S."/>
        </authorList>
    </citation>
    <scope>NUCLEOTIDE SEQUENCE [LARGE SCALE GENOMIC DNA]</scope>
    <source>
        <strain evidence="8">DSM 44209</strain>
    </source>
</reference>
<feature type="region of interest" description="Disordered" evidence="5">
    <location>
        <begin position="1"/>
        <end position="35"/>
    </location>
</feature>
<proteinExistence type="predicted"/>
<dbReference type="PROSITE" id="PS50977">
    <property type="entry name" value="HTH_TETR_2"/>
    <property type="match status" value="1"/>
</dbReference>
<accession>A0A1I0CFA5</accession>
<sequence length="196" mass="20256">MASAAPLPHDPAPPRRVPRAPAHVPGSHTRGGNAMERTRAGLLDGAVRAFADRGLRGSTMQSVAAAAGVAKATLYNHFRTKDEVARALLAAELDRLAALVAGLAPGAALTALADEVAGHPVLRRVADGEPAVLTGLLATSPERWAELVDRLATALGADADVAELAARWLLGLVLQPGEPAVRRATADRLAHLVRPS</sequence>
<dbReference type="InterPro" id="IPR001647">
    <property type="entry name" value="HTH_TetR"/>
</dbReference>
<keyword evidence="8" id="KW-1185">Reference proteome</keyword>
<keyword evidence="2 4" id="KW-0238">DNA-binding</keyword>
<feature type="DNA-binding region" description="H-T-H motif" evidence="4">
    <location>
        <begin position="59"/>
        <end position="78"/>
    </location>
</feature>
<dbReference type="EMBL" id="FOIE01000003">
    <property type="protein sequence ID" value="SET17751.1"/>
    <property type="molecule type" value="Genomic_DNA"/>
</dbReference>
<protein>
    <submittedName>
        <fullName evidence="7">Regulatory protein, tetR family</fullName>
    </submittedName>
</protein>
<dbReference type="PROSITE" id="PS01081">
    <property type="entry name" value="HTH_TETR_1"/>
    <property type="match status" value="1"/>
</dbReference>
<dbReference type="RefSeq" id="WP_091441829.1">
    <property type="nucleotide sequence ID" value="NZ_FOIE01000003.1"/>
</dbReference>
<evidence type="ECO:0000256" key="2">
    <source>
        <dbReference type="ARBA" id="ARBA00023125"/>
    </source>
</evidence>
<dbReference type="PANTHER" id="PTHR30055:SF234">
    <property type="entry name" value="HTH-TYPE TRANSCRIPTIONAL REGULATOR BETI"/>
    <property type="match status" value="1"/>
</dbReference>
<evidence type="ECO:0000256" key="1">
    <source>
        <dbReference type="ARBA" id="ARBA00023015"/>
    </source>
</evidence>
<evidence type="ECO:0000256" key="5">
    <source>
        <dbReference type="SAM" id="MobiDB-lite"/>
    </source>
</evidence>
<dbReference type="InterPro" id="IPR023772">
    <property type="entry name" value="DNA-bd_HTH_TetR-type_CS"/>
</dbReference>
<gene>
    <name evidence="7" type="ORF">SAMN04488546_1533</name>
</gene>
<organism evidence="7 8">
    <name type="scientific">Geodermatophilus poikilotrophus</name>
    <dbReference type="NCBI Taxonomy" id="1333667"/>
    <lineage>
        <taxon>Bacteria</taxon>
        <taxon>Bacillati</taxon>
        <taxon>Actinomycetota</taxon>
        <taxon>Actinomycetes</taxon>
        <taxon>Geodermatophilales</taxon>
        <taxon>Geodermatophilaceae</taxon>
        <taxon>Geodermatophilus</taxon>
    </lineage>
</organism>
<keyword evidence="3" id="KW-0804">Transcription</keyword>
<evidence type="ECO:0000256" key="4">
    <source>
        <dbReference type="PROSITE-ProRule" id="PRU00335"/>
    </source>
</evidence>
<feature type="domain" description="HTH tetR-type" evidence="6">
    <location>
        <begin position="36"/>
        <end position="96"/>
    </location>
</feature>
<evidence type="ECO:0000313" key="7">
    <source>
        <dbReference type="EMBL" id="SET17751.1"/>
    </source>
</evidence>
<evidence type="ECO:0000313" key="8">
    <source>
        <dbReference type="Proteomes" id="UP000198507"/>
    </source>
</evidence>
<dbReference type="OrthoDB" id="9809772at2"/>